<name>A0A4W3GWN1_CALMI</name>
<evidence type="ECO:0000256" key="8">
    <source>
        <dbReference type="ARBA" id="ARBA00022490"/>
    </source>
</evidence>
<feature type="domain" description="LIM zinc-binding" evidence="24">
    <location>
        <begin position="256"/>
        <end position="315"/>
    </location>
</feature>
<dbReference type="InterPro" id="IPR036034">
    <property type="entry name" value="PDZ_sf"/>
</dbReference>
<keyword evidence="9" id="KW-0771">Synaptosome</keyword>
<dbReference type="PANTHER" id="PTHR24214">
    <property type="entry name" value="PDZ AND LIM DOMAIN PROTEIN ZASP"/>
    <property type="match status" value="1"/>
</dbReference>
<dbReference type="GeneTree" id="ENSGT00940000159536"/>
<sequence>MPHPVTLSGPSPWGFRLVGGRDYSQPLTISRVTPGGKASTANLSPGDVILAINEDSTEKMTHLDAQNKIKACTDQLILTINRSESNLWSPNGFEEGNSHPFKANLQSEPQDDKSIGSSHNRKPMPFAAGGNIIETKQLVNAQYNTPAALYANDIVDTTLQGKLSGLHVTSPQNTEPPKLSPKTWNEIDTESDVYKMLQDGSEPISEPKQSGSFKMLQGMLEAEQTGDKSETSAVTRSVKSPVTKLSSPLPPPQKLPQCVRCETGIVGAIVRAREKLYHPTCFMCSDCGINLKQKGYFFIEEQLYCETHAKARVQPPEGYEVVAVYPNSRV</sequence>
<evidence type="ECO:0000256" key="20">
    <source>
        <dbReference type="ARBA" id="ARBA00039369"/>
    </source>
</evidence>
<dbReference type="FunFam" id="2.10.110.10:FF:000026">
    <property type="entry name" value="PDZ and LIM domain protein 3"/>
    <property type="match status" value="1"/>
</dbReference>
<feature type="region of interest" description="Disordered" evidence="23">
    <location>
        <begin position="89"/>
        <end position="122"/>
    </location>
</feature>
<dbReference type="PROSITE" id="PS00478">
    <property type="entry name" value="LIM_DOMAIN_1"/>
    <property type="match status" value="1"/>
</dbReference>
<evidence type="ECO:0000256" key="14">
    <source>
        <dbReference type="ARBA" id="ARBA00023038"/>
    </source>
</evidence>
<dbReference type="GO" id="GO:0005634">
    <property type="term" value="C:nucleus"/>
    <property type="evidence" value="ECO:0007669"/>
    <property type="project" value="UniProtKB-SubCell"/>
</dbReference>
<evidence type="ECO:0000256" key="5">
    <source>
        <dbReference type="ARBA" id="ARBA00004510"/>
    </source>
</evidence>
<dbReference type="GO" id="GO:0030027">
    <property type="term" value="C:lamellipodium"/>
    <property type="evidence" value="ECO:0007669"/>
    <property type="project" value="UniProtKB-SubCell"/>
</dbReference>
<keyword evidence="16" id="KW-0206">Cytoskeleton</keyword>
<evidence type="ECO:0000256" key="15">
    <source>
        <dbReference type="ARBA" id="ARBA00023136"/>
    </source>
</evidence>
<reference evidence="27" key="2">
    <citation type="journal article" date="2007" name="PLoS Biol.">
        <title>Survey sequencing and comparative analysis of the elephant shark (Callorhinchus milii) genome.</title>
        <authorList>
            <person name="Venkatesh B."/>
            <person name="Kirkness E.F."/>
            <person name="Loh Y.H."/>
            <person name="Halpern A.L."/>
            <person name="Lee A.P."/>
            <person name="Johnson J."/>
            <person name="Dandona N."/>
            <person name="Viswanathan L.D."/>
            <person name="Tay A."/>
            <person name="Venter J.C."/>
            <person name="Strausberg R.L."/>
            <person name="Brenner S."/>
        </authorList>
    </citation>
    <scope>NUCLEOTIDE SEQUENCE [LARGE SCALE GENOMIC DNA]</scope>
</reference>
<dbReference type="GO" id="GO:0055038">
    <property type="term" value="C:recycling endosome membrane"/>
    <property type="evidence" value="ECO:0007669"/>
    <property type="project" value="UniProtKB-SubCell"/>
</dbReference>
<keyword evidence="11" id="KW-0967">Endosome</keyword>
<dbReference type="Pfam" id="PF00595">
    <property type="entry name" value="PDZ"/>
    <property type="match status" value="1"/>
</dbReference>
<evidence type="ECO:0000256" key="12">
    <source>
        <dbReference type="ARBA" id="ARBA00022833"/>
    </source>
</evidence>
<feature type="compositionally biased region" description="Polar residues" evidence="23">
    <location>
        <begin position="231"/>
        <end position="240"/>
    </location>
</feature>
<dbReference type="CTD" id="8572"/>
<dbReference type="InterPro" id="IPR050604">
    <property type="entry name" value="PDZ-LIM_domain"/>
</dbReference>
<keyword evidence="14 22" id="KW-0440">LIM domain</keyword>
<evidence type="ECO:0000256" key="13">
    <source>
        <dbReference type="ARBA" id="ARBA00023018"/>
    </source>
</evidence>
<dbReference type="FunCoup" id="A0A4W3GWN1">
    <property type="interactions" value="57"/>
</dbReference>
<reference evidence="27" key="3">
    <citation type="journal article" date="2014" name="Nature">
        <title>Elephant shark genome provides unique insights into gnathostome evolution.</title>
        <authorList>
            <consortium name="International Elephant Shark Genome Sequencing Consortium"/>
            <person name="Venkatesh B."/>
            <person name="Lee A.P."/>
            <person name="Ravi V."/>
            <person name="Maurya A.K."/>
            <person name="Lian M.M."/>
            <person name="Swann J.B."/>
            <person name="Ohta Y."/>
            <person name="Flajnik M.F."/>
            <person name="Sutoh Y."/>
            <person name="Kasahara M."/>
            <person name="Hoon S."/>
            <person name="Gangu V."/>
            <person name="Roy S.W."/>
            <person name="Irimia M."/>
            <person name="Korzh V."/>
            <person name="Kondrychyn I."/>
            <person name="Lim Z.W."/>
            <person name="Tay B.H."/>
            <person name="Tohari S."/>
            <person name="Kong K.W."/>
            <person name="Ho S."/>
            <person name="Lorente-Galdos B."/>
            <person name="Quilez J."/>
            <person name="Marques-Bonet T."/>
            <person name="Raney B.J."/>
            <person name="Ingham P.W."/>
            <person name="Tay A."/>
            <person name="Hillier L.W."/>
            <person name="Minx P."/>
            <person name="Boehm T."/>
            <person name="Wilson R.K."/>
            <person name="Brenner S."/>
            <person name="Warren W.C."/>
        </authorList>
    </citation>
    <scope>NUCLEOTIDE SEQUENCE [LARGE SCALE GENOMIC DNA]</scope>
</reference>
<dbReference type="Gene3D" id="2.10.110.10">
    <property type="entry name" value="Cysteine Rich Protein"/>
    <property type="match status" value="1"/>
</dbReference>
<dbReference type="SUPFAM" id="SSF57716">
    <property type="entry name" value="Glucocorticoid receptor-like (DNA-binding domain)"/>
    <property type="match status" value="2"/>
</dbReference>
<dbReference type="GO" id="GO:0030018">
    <property type="term" value="C:Z disc"/>
    <property type="evidence" value="ECO:0007669"/>
    <property type="project" value="TreeGrafter"/>
</dbReference>
<dbReference type="GO" id="GO:0031941">
    <property type="term" value="C:filamentous actin"/>
    <property type="evidence" value="ECO:0007669"/>
    <property type="project" value="TreeGrafter"/>
</dbReference>
<reference evidence="26" key="4">
    <citation type="submission" date="2025-08" db="UniProtKB">
        <authorList>
            <consortium name="Ensembl"/>
        </authorList>
    </citation>
    <scope>IDENTIFICATION</scope>
</reference>
<dbReference type="GeneID" id="103183669"/>
<proteinExistence type="predicted"/>
<dbReference type="SUPFAM" id="SSF50156">
    <property type="entry name" value="PDZ domain-like"/>
    <property type="match status" value="1"/>
</dbReference>
<dbReference type="STRING" id="7868.ENSCMIP00000008011"/>
<dbReference type="GO" id="GO:0031901">
    <property type="term" value="C:early endosome membrane"/>
    <property type="evidence" value="ECO:0007669"/>
    <property type="project" value="UniProtKB-SubCell"/>
</dbReference>
<dbReference type="GO" id="GO:0048471">
    <property type="term" value="C:perinuclear region of cytoplasm"/>
    <property type="evidence" value="ECO:0007669"/>
    <property type="project" value="UniProtKB-SubCell"/>
</dbReference>
<dbReference type="PANTHER" id="PTHR24214:SF6">
    <property type="entry name" value="PDZ AND LIM DOMAIN PROTEIN 4"/>
    <property type="match status" value="1"/>
</dbReference>
<dbReference type="GO" id="GO:0051371">
    <property type="term" value="F:muscle alpha-actinin binding"/>
    <property type="evidence" value="ECO:0007669"/>
    <property type="project" value="TreeGrafter"/>
</dbReference>
<keyword evidence="13" id="KW-0770">Synapse</keyword>
<keyword evidence="8" id="KW-0963">Cytoplasm</keyword>
<dbReference type="Pfam" id="PF15936">
    <property type="entry name" value="DUF4749"/>
    <property type="match status" value="1"/>
</dbReference>
<evidence type="ECO:0000256" key="16">
    <source>
        <dbReference type="ARBA" id="ARBA00023212"/>
    </source>
</evidence>
<dbReference type="SMART" id="SM00228">
    <property type="entry name" value="PDZ"/>
    <property type="match status" value="1"/>
</dbReference>
<keyword evidence="10 22" id="KW-0479">Metal-binding</keyword>
<feature type="region of interest" description="Disordered" evidence="23">
    <location>
        <begin position="223"/>
        <end position="249"/>
    </location>
</feature>
<dbReference type="Proteomes" id="UP000314986">
    <property type="component" value="Unassembled WGS sequence"/>
</dbReference>
<reference evidence="27" key="1">
    <citation type="journal article" date="2006" name="Science">
        <title>Ancient noncoding elements conserved in the human genome.</title>
        <authorList>
            <person name="Venkatesh B."/>
            <person name="Kirkness E.F."/>
            <person name="Loh Y.H."/>
            <person name="Halpern A.L."/>
            <person name="Lee A.P."/>
            <person name="Johnson J."/>
            <person name="Dandona N."/>
            <person name="Viswanathan L.D."/>
            <person name="Tay A."/>
            <person name="Venter J.C."/>
            <person name="Strausberg R.L."/>
            <person name="Brenner S."/>
        </authorList>
    </citation>
    <scope>NUCLEOTIDE SEQUENCE [LARGE SCALE GENOMIC DNA]</scope>
</reference>
<organism evidence="26 27">
    <name type="scientific">Callorhinchus milii</name>
    <name type="common">Ghost shark</name>
    <dbReference type="NCBI Taxonomy" id="7868"/>
    <lineage>
        <taxon>Eukaryota</taxon>
        <taxon>Metazoa</taxon>
        <taxon>Chordata</taxon>
        <taxon>Craniata</taxon>
        <taxon>Vertebrata</taxon>
        <taxon>Chondrichthyes</taxon>
        <taxon>Holocephali</taxon>
        <taxon>Chimaeriformes</taxon>
        <taxon>Callorhinchidae</taxon>
        <taxon>Callorhinchus</taxon>
    </lineage>
</organism>
<dbReference type="PROSITE" id="PS50106">
    <property type="entry name" value="PDZ"/>
    <property type="match status" value="1"/>
</dbReference>
<dbReference type="CDD" id="cd06753">
    <property type="entry name" value="PDZ_PDLIM-like"/>
    <property type="match status" value="1"/>
</dbReference>
<evidence type="ECO:0000256" key="11">
    <source>
        <dbReference type="ARBA" id="ARBA00022753"/>
    </source>
</evidence>
<comment type="subcellular location">
    <subcellularLocation>
        <location evidence="6">Cell projection</location>
        <location evidence="6">Dendritic spine</location>
    </subcellularLocation>
    <subcellularLocation>
        <location evidence="5">Cell projection</location>
        <location evidence="5">Lamellipodium</location>
    </subcellularLocation>
    <subcellularLocation>
        <location evidence="3">Cytoplasm</location>
        <location evidence="3">Cytoskeleton</location>
    </subcellularLocation>
    <subcellularLocation>
        <location evidence="7">Cytoplasm</location>
        <location evidence="7">Perinuclear region</location>
    </subcellularLocation>
    <subcellularLocation>
        <location evidence="4">Early endosome membrane</location>
        <topology evidence="4">Peripheral membrane protein</topology>
        <orientation evidence="4">Cytoplasmic side</orientation>
    </subcellularLocation>
    <subcellularLocation>
        <location evidence="1">Nucleus</location>
    </subcellularLocation>
    <subcellularLocation>
        <location evidence="2">Recycling endosome membrane</location>
        <topology evidence="2">Peripheral membrane protein</topology>
        <orientation evidence="2">Cytoplasmic side</orientation>
    </subcellularLocation>
    <subcellularLocation>
        <location evidence="19">Synapse</location>
        <location evidence="19">Synaptosome</location>
    </subcellularLocation>
</comment>
<dbReference type="Ensembl" id="ENSCMIT00000008242.1">
    <property type="protein sequence ID" value="ENSCMIP00000008011.1"/>
    <property type="gene ID" value="ENSCMIG00000004312.1"/>
</dbReference>
<evidence type="ECO:0000256" key="22">
    <source>
        <dbReference type="PROSITE-ProRule" id="PRU00125"/>
    </source>
</evidence>
<evidence type="ECO:0000259" key="25">
    <source>
        <dbReference type="PROSITE" id="PS50106"/>
    </source>
</evidence>
<dbReference type="RefSeq" id="XP_007899454.1">
    <property type="nucleotide sequence ID" value="XM_007901263.2"/>
</dbReference>
<evidence type="ECO:0000256" key="1">
    <source>
        <dbReference type="ARBA" id="ARBA00004123"/>
    </source>
</evidence>
<evidence type="ECO:0000256" key="6">
    <source>
        <dbReference type="ARBA" id="ARBA00004552"/>
    </source>
</evidence>
<evidence type="ECO:0000256" key="3">
    <source>
        <dbReference type="ARBA" id="ARBA00004245"/>
    </source>
</evidence>
<dbReference type="GO" id="GO:0001725">
    <property type="term" value="C:stress fiber"/>
    <property type="evidence" value="ECO:0007669"/>
    <property type="project" value="TreeGrafter"/>
</dbReference>
<accession>A0A4W3GWN1</accession>
<evidence type="ECO:0000256" key="7">
    <source>
        <dbReference type="ARBA" id="ARBA00004556"/>
    </source>
</evidence>
<evidence type="ECO:0000256" key="23">
    <source>
        <dbReference type="SAM" id="MobiDB-lite"/>
    </source>
</evidence>
<dbReference type="AlphaFoldDB" id="A0A4W3GWN1"/>
<feature type="domain" description="PDZ" evidence="25">
    <location>
        <begin position="8"/>
        <end position="84"/>
    </location>
</feature>
<evidence type="ECO:0000256" key="21">
    <source>
        <dbReference type="ARBA" id="ARBA00045474"/>
    </source>
</evidence>
<dbReference type="GO" id="GO:0007507">
    <property type="term" value="P:heart development"/>
    <property type="evidence" value="ECO:0007669"/>
    <property type="project" value="TreeGrafter"/>
</dbReference>
<dbReference type="SMART" id="SM00132">
    <property type="entry name" value="LIM"/>
    <property type="match status" value="1"/>
</dbReference>
<dbReference type="GO" id="GO:0043197">
    <property type="term" value="C:dendritic spine"/>
    <property type="evidence" value="ECO:0007669"/>
    <property type="project" value="UniProtKB-SubCell"/>
</dbReference>
<dbReference type="InterPro" id="IPR001781">
    <property type="entry name" value="Znf_LIM"/>
</dbReference>
<dbReference type="PROSITE" id="PS50023">
    <property type="entry name" value="LIM_DOMAIN_2"/>
    <property type="match status" value="1"/>
</dbReference>
<dbReference type="Pfam" id="PF00412">
    <property type="entry name" value="LIM"/>
    <property type="match status" value="1"/>
</dbReference>
<dbReference type="FunFam" id="2.30.42.10:FF:000055">
    <property type="entry name" value="PDZ and LIM domain protein 3"/>
    <property type="match status" value="1"/>
</dbReference>
<keyword evidence="15" id="KW-0472">Membrane</keyword>
<evidence type="ECO:0000259" key="24">
    <source>
        <dbReference type="PROSITE" id="PS50023"/>
    </source>
</evidence>
<evidence type="ECO:0000256" key="10">
    <source>
        <dbReference type="ARBA" id="ARBA00022723"/>
    </source>
</evidence>
<dbReference type="InParanoid" id="A0A4W3GWN1"/>
<keyword evidence="12 22" id="KW-0862">Zinc</keyword>
<evidence type="ECO:0000313" key="26">
    <source>
        <dbReference type="Ensembl" id="ENSCMIP00000008011.1"/>
    </source>
</evidence>
<dbReference type="GO" id="GO:0003779">
    <property type="term" value="F:actin binding"/>
    <property type="evidence" value="ECO:0007669"/>
    <property type="project" value="TreeGrafter"/>
</dbReference>
<dbReference type="GO" id="GO:0061061">
    <property type="term" value="P:muscle structure development"/>
    <property type="evidence" value="ECO:0007669"/>
    <property type="project" value="TreeGrafter"/>
</dbReference>
<dbReference type="OMA" id="RCETGIV"/>
<evidence type="ECO:0000256" key="2">
    <source>
        <dbReference type="ARBA" id="ARBA00004159"/>
    </source>
</evidence>
<evidence type="ECO:0000313" key="27">
    <source>
        <dbReference type="Proteomes" id="UP000314986"/>
    </source>
</evidence>
<dbReference type="Gene3D" id="2.30.42.10">
    <property type="match status" value="1"/>
</dbReference>
<evidence type="ECO:0000256" key="19">
    <source>
        <dbReference type="ARBA" id="ARBA00034102"/>
    </source>
</evidence>
<dbReference type="GO" id="GO:0046872">
    <property type="term" value="F:metal ion binding"/>
    <property type="evidence" value="ECO:0007669"/>
    <property type="project" value="UniProtKB-KW"/>
</dbReference>
<keyword evidence="18" id="KW-0966">Cell projection</keyword>
<evidence type="ECO:0000256" key="9">
    <source>
        <dbReference type="ARBA" id="ARBA00022599"/>
    </source>
</evidence>
<gene>
    <name evidence="26" type="primary">pdlim4</name>
</gene>
<evidence type="ECO:0000256" key="18">
    <source>
        <dbReference type="ARBA" id="ARBA00023273"/>
    </source>
</evidence>
<dbReference type="GO" id="GO:0030036">
    <property type="term" value="P:actin cytoskeleton organization"/>
    <property type="evidence" value="ECO:0007669"/>
    <property type="project" value="TreeGrafter"/>
</dbReference>
<dbReference type="InterPro" id="IPR031847">
    <property type="entry name" value="PDLI1-4/Zasp-like_mid"/>
</dbReference>
<evidence type="ECO:0000256" key="4">
    <source>
        <dbReference type="ARBA" id="ARBA00004469"/>
    </source>
</evidence>
<dbReference type="OrthoDB" id="1293114at2759"/>
<reference evidence="26" key="5">
    <citation type="submission" date="2025-09" db="UniProtKB">
        <authorList>
            <consortium name="Ensembl"/>
        </authorList>
    </citation>
    <scope>IDENTIFICATION</scope>
</reference>
<keyword evidence="17" id="KW-0539">Nucleus</keyword>
<dbReference type="GO" id="GO:0005912">
    <property type="term" value="C:adherens junction"/>
    <property type="evidence" value="ECO:0007669"/>
    <property type="project" value="TreeGrafter"/>
</dbReference>
<evidence type="ECO:0000256" key="17">
    <source>
        <dbReference type="ARBA" id="ARBA00023242"/>
    </source>
</evidence>
<keyword evidence="27" id="KW-1185">Reference proteome</keyword>
<comment type="function">
    <text evidence="21">Suppresses SRC activation by recognizing and binding to active SRC and facilitating PTPN13-mediated dephosphorylation of SRC 'Tyr-419' leading to its inactivation. Inactivated SRC dissociates from this protein allowing the initiation of a new SRC inactivation cycle. Involved in reorganization of the actin cytoskeleton. In nonmuscle cells, binds to ACTN1 (alpha-actinin-1), increases the affinity of ACTN1 to F-actin (filamentous actin), and promotes formation of actin stress fibers. Involved in regulation of the synaptic AMPA receptor transport in dendritic spines of hippocampal pyramidal neurons directing the receptors toward an insertion at the postsynaptic membrane. Links endosomal surface-internalized GRIA1-containing AMPA receptors to the alpha-actinin/actin cytoskeleton. Increases AMPA receptor-mediated excitatory postsynaptic currents in neurons.</text>
</comment>
<dbReference type="InterPro" id="IPR001478">
    <property type="entry name" value="PDZ"/>
</dbReference>
<dbReference type="KEGG" id="cmk:103183669"/>
<protein>
    <recommendedName>
        <fullName evidence="20">PDZ and LIM domain protein 4</fullName>
    </recommendedName>
</protein>